<organism evidence="15 16">
    <name type="scientific">Sporomusa termitida</name>
    <dbReference type="NCBI Taxonomy" id="2377"/>
    <lineage>
        <taxon>Bacteria</taxon>
        <taxon>Bacillati</taxon>
        <taxon>Bacillota</taxon>
        <taxon>Negativicutes</taxon>
        <taxon>Selenomonadales</taxon>
        <taxon>Sporomusaceae</taxon>
        <taxon>Sporomusa</taxon>
    </lineage>
</organism>
<dbReference type="GO" id="GO:0008478">
    <property type="term" value="F:pyridoxal kinase activity"/>
    <property type="evidence" value="ECO:0007669"/>
    <property type="project" value="UniProtKB-EC"/>
</dbReference>
<evidence type="ECO:0000256" key="12">
    <source>
        <dbReference type="ARBA" id="ARBA00042531"/>
    </source>
</evidence>
<dbReference type="KEGG" id="sted:SPTER_04170"/>
<dbReference type="Pfam" id="PF08543">
    <property type="entry name" value="Phos_pyr_kin"/>
    <property type="match status" value="1"/>
</dbReference>
<accession>A0A517DP63</accession>
<dbReference type="GO" id="GO:0009228">
    <property type="term" value="P:thiamine biosynthetic process"/>
    <property type="evidence" value="ECO:0007669"/>
    <property type="project" value="InterPro"/>
</dbReference>
<evidence type="ECO:0000256" key="3">
    <source>
        <dbReference type="ARBA" id="ARBA00022679"/>
    </source>
</evidence>
<dbReference type="NCBIfam" id="NF009077">
    <property type="entry name" value="PRK12412.1"/>
    <property type="match status" value="1"/>
</dbReference>
<dbReference type="GO" id="GO:0005829">
    <property type="term" value="C:cytosol"/>
    <property type="evidence" value="ECO:0007669"/>
    <property type="project" value="TreeGrafter"/>
</dbReference>
<keyword evidence="8" id="KW-0460">Magnesium</keyword>
<feature type="domain" description="Pyridoxamine kinase/Phosphomethylpyrimidine kinase" evidence="14">
    <location>
        <begin position="13"/>
        <end position="260"/>
    </location>
</feature>
<gene>
    <name evidence="15" type="primary">pdxK</name>
    <name evidence="15" type="ORF">SPTER_04170</name>
</gene>
<evidence type="ECO:0000256" key="11">
    <source>
        <dbReference type="ARBA" id="ARBA00042396"/>
    </source>
</evidence>
<dbReference type="InterPro" id="IPR013749">
    <property type="entry name" value="PM/HMP-P_kinase-1"/>
</dbReference>
<evidence type="ECO:0000256" key="4">
    <source>
        <dbReference type="ARBA" id="ARBA00022723"/>
    </source>
</evidence>
<comment type="similarity">
    <text evidence="1">Belongs to the ThiD family.</text>
</comment>
<dbReference type="OrthoDB" id="9810880at2"/>
<dbReference type="PANTHER" id="PTHR20858:SF19">
    <property type="entry name" value="PYRIDOXINE KINASE"/>
    <property type="match status" value="1"/>
</dbReference>
<keyword evidence="4" id="KW-0479">Metal-binding</keyword>
<dbReference type="InterPro" id="IPR004399">
    <property type="entry name" value="HMP/HMP-P_kinase_dom"/>
</dbReference>
<dbReference type="GO" id="GO:0008902">
    <property type="term" value="F:hydroxymethylpyrimidine kinase activity"/>
    <property type="evidence" value="ECO:0007669"/>
    <property type="project" value="TreeGrafter"/>
</dbReference>
<name>A0A517DP63_9FIRM</name>
<dbReference type="EMBL" id="CP036259">
    <property type="protein sequence ID" value="QDR79149.1"/>
    <property type="molecule type" value="Genomic_DNA"/>
</dbReference>
<comment type="catalytic activity">
    <reaction evidence="13">
        <text>pyridoxal + ATP = pyridoxal 5'-phosphate + ADP + H(+)</text>
        <dbReference type="Rhea" id="RHEA:10224"/>
        <dbReference type="ChEBI" id="CHEBI:15378"/>
        <dbReference type="ChEBI" id="CHEBI:17310"/>
        <dbReference type="ChEBI" id="CHEBI:30616"/>
        <dbReference type="ChEBI" id="CHEBI:456216"/>
        <dbReference type="ChEBI" id="CHEBI:597326"/>
        <dbReference type="EC" id="2.7.1.35"/>
    </reaction>
</comment>
<keyword evidence="7" id="KW-0067">ATP-binding</keyword>
<evidence type="ECO:0000256" key="8">
    <source>
        <dbReference type="ARBA" id="ARBA00022842"/>
    </source>
</evidence>
<evidence type="ECO:0000259" key="14">
    <source>
        <dbReference type="Pfam" id="PF08543"/>
    </source>
</evidence>
<keyword evidence="3 15" id="KW-0808">Transferase</keyword>
<sequence>MTVVKALTVAGSDTSGGAGLQADLKTFQELGIYGMTALTVVVAQNPHNNWSHDVYPLPLAALEAQLETVLAGIGVDALKTGMLASSEVIELVAQKIDQYQVKNIVIDPVMVCKGTDEVLHPESTVSMKEQLAPRATVITPNIFEAEQLSGIRSIARVADMKAAAAKIYTLGPKNVLIKGGSKLNTANAVDVLYDGTEFIILENPKVATKFTHGAGCTYAAAITAGLAKGFAVPEAVRQAKEFITTALKHSFRLNQYVGPTWHAAHRLSD</sequence>
<keyword evidence="16" id="KW-1185">Reference proteome</keyword>
<evidence type="ECO:0000256" key="6">
    <source>
        <dbReference type="ARBA" id="ARBA00022777"/>
    </source>
</evidence>
<dbReference type="AlphaFoldDB" id="A0A517DP63"/>
<dbReference type="GO" id="GO:0005524">
    <property type="term" value="F:ATP binding"/>
    <property type="evidence" value="ECO:0007669"/>
    <property type="project" value="UniProtKB-KW"/>
</dbReference>
<dbReference type="Gene3D" id="3.40.1190.20">
    <property type="match status" value="1"/>
</dbReference>
<evidence type="ECO:0000256" key="5">
    <source>
        <dbReference type="ARBA" id="ARBA00022741"/>
    </source>
</evidence>
<evidence type="ECO:0000256" key="9">
    <source>
        <dbReference type="ARBA" id="ARBA00042307"/>
    </source>
</evidence>
<evidence type="ECO:0000256" key="2">
    <source>
        <dbReference type="ARBA" id="ARBA00012104"/>
    </source>
</evidence>
<evidence type="ECO:0000256" key="13">
    <source>
        <dbReference type="ARBA" id="ARBA00049293"/>
    </source>
</evidence>
<dbReference type="CDD" id="cd01169">
    <property type="entry name" value="HMPP_kinase"/>
    <property type="match status" value="1"/>
</dbReference>
<dbReference type="FunFam" id="3.40.1190.20:FF:000003">
    <property type="entry name" value="Phosphomethylpyrimidine kinase ThiD"/>
    <property type="match status" value="1"/>
</dbReference>
<keyword evidence="6 15" id="KW-0418">Kinase</keyword>
<dbReference type="EC" id="2.7.1.35" evidence="2"/>
<keyword evidence="5" id="KW-0547">Nucleotide-binding</keyword>
<dbReference type="RefSeq" id="WP_144348838.1">
    <property type="nucleotide sequence ID" value="NZ_CP036259.1"/>
</dbReference>
<evidence type="ECO:0000256" key="7">
    <source>
        <dbReference type="ARBA" id="ARBA00022840"/>
    </source>
</evidence>
<dbReference type="Proteomes" id="UP000320776">
    <property type="component" value="Chromosome"/>
</dbReference>
<evidence type="ECO:0000313" key="16">
    <source>
        <dbReference type="Proteomes" id="UP000320776"/>
    </source>
</evidence>
<dbReference type="InterPro" id="IPR029056">
    <property type="entry name" value="Ribokinase-like"/>
</dbReference>
<evidence type="ECO:0000256" key="1">
    <source>
        <dbReference type="ARBA" id="ARBA00009879"/>
    </source>
</evidence>
<evidence type="ECO:0000256" key="10">
    <source>
        <dbReference type="ARBA" id="ARBA00042348"/>
    </source>
</evidence>
<proteinExistence type="inferred from homology"/>
<dbReference type="GO" id="GO:0008972">
    <property type="term" value="F:phosphomethylpyrimidine kinase activity"/>
    <property type="evidence" value="ECO:0007669"/>
    <property type="project" value="InterPro"/>
</dbReference>
<dbReference type="NCBIfam" id="TIGR00097">
    <property type="entry name" value="HMP-P_kinase"/>
    <property type="match status" value="1"/>
</dbReference>
<dbReference type="SUPFAM" id="SSF53613">
    <property type="entry name" value="Ribokinase-like"/>
    <property type="match status" value="1"/>
</dbReference>
<evidence type="ECO:0000313" key="15">
    <source>
        <dbReference type="EMBL" id="QDR79149.1"/>
    </source>
</evidence>
<dbReference type="GO" id="GO:0046872">
    <property type="term" value="F:metal ion binding"/>
    <property type="evidence" value="ECO:0007669"/>
    <property type="project" value="UniProtKB-KW"/>
</dbReference>
<protein>
    <recommendedName>
        <fullName evidence="2">pyridoxal kinase</fullName>
        <ecNumber evidence="2">2.7.1.35</ecNumber>
    </recommendedName>
    <alternativeName>
        <fullName evidence="10">PN/PL/PM kinase</fullName>
    </alternativeName>
    <alternativeName>
        <fullName evidence="11">Pyridoxal kinase</fullName>
    </alternativeName>
    <alternativeName>
        <fullName evidence="9">Pyridoxamine kinase</fullName>
    </alternativeName>
    <alternativeName>
        <fullName evidence="12">Vitamin B6 kinase</fullName>
    </alternativeName>
</protein>
<reference evidence="15 16" key="1">
    <citation type="submission" date="2019-02" db="EMBL/GenBank/DDBJ databases">
        <title>Closed genome of Sporomusa termitida DSM 4440.</title>
        <authorList>
            <person name="Poehlein A."/>
            <person name="Daniel R."/>
        </authorList>
    </citation>
    <scope>NUCLEOTIDE SEQUENCE [LARGE SCALE GENOMIC DNA]</scope>
    <source>
        <strain evidence="15 16">DSM 4440</strain>
    </source>
</reference>
<dbReference type="PANTHER" id="PTHR20858">
    <property type="entry name" value="PHOSPHOMETHYLPYRIMIDINE KINASE"/>
    <property type="match status" value="1"/>
</dbReference>
<dbReference type="NCBIfam" id="NF009259">
    <property type="entry name" value="PRK12616.1"/>
    <property type="match status" value="1"/>
</dbReference>